<accession>A0ABM6UH41</accession>
<dbReference type="Proteomes" id="UP000241936">
    <property type="component" value="Chromosome"/>
</dbReference>
<keyword evidence="2" id="KW-1185">Reference proteome</keyword>
<evidence type="ECO:0000313" key="2">
    <source>
        <dbReference type="Proteomes" id="UP000241936"/>
    </source>
</evidence>
<organism evidence="1 2">
    <name type="scientific">Pseudomonas rhizophila</name>
    <dbReference type="NCBI Taxonomy" id="2045200"/>
    <lineage>
        <taxon>Bacteria</taxon>
        <taxon>Pseudomonadati</taxon>
        <taxon>Pseudomonadota</taxon>
        <taxon>Gammaproteobacteria</taxon>
        <taxon>Pseudomonadales</taxon>
        <taxon>Pseudomonadaceae</taxon>
        <taxon>Pseudomonas</taxon>
    </lineage>
</organism>
<gene>
    <name evidence="1" type="ORF">CRX69_17605</name>
</gene>
<sequence length="305" mass="32749">MSCDVYANGDEIACKAGGGKVIAAFPDVCLTPPPPPAGPIPVPYPDTSFSKDMKKGSKTVKIENKEIMLKNRSFYKTSPLGDEAATRSQGAGVITHVITGKTYFVSWSMDVLFEGQNVDRHTDLTTSNHASPAANAAVPMVNTAKYSPVQQDAKVPGKHKCECCGGAAHSKAQANGEYMTEDEFYGTAQNPQNAAVLAKVRANPKCRHLLPPAGKQPSGCNKYYVTSKREKANIENDWAINRPGYMRWKTEVGQGEPVAHRVPKAAGGCPAGQGNLAPTGKKCEKLEGELSSLQETRINSFPRPE</sequence>
<proteinExistence type="predicted"/>
<name>A0ABM6UH41_9PSED</name>
<dbReference type="EMBL" id="CP024081">
    <property type="protein sequence ID" value="AVU76919.1"/>
    <property type="molecule type" value="Genomic_DNA"/>
</dbReference>
<protein>
    <submittedName>
        <fullName evidence="1">DUF4150 domain-containing protein</fullName>
    </submittedName>
</protein>
<evidence type="ECO:0000313" key="1">
    <source>
        <dbReference type="EMBL" id="AVU76919.1"/>
    </source>
</evidence>
<dbReference type="RefSeq" id="WP_047226479.1">
    <property type="nucleotide sequence ID" value="NZ_CP024081.1"/>
</dbReference>
<dbReference type="Pfam" id="PF13665">
    <property type="entry name" value="Tox-PAAR-like"/>
    <property type="match status" value="1"/>
</dbReference>
<reference evidence="1 2" key="1">
    <citation type="journal article" date="2018" name="Front. Microbiol.">
        <title>Pseudomonas rhizophila S211, a New Plant Growth-Promoting Rhizobacterium with Potential in Pesticide-Bioremediation.</title>
        <authorList>
            <person name="Hassen W."/>
            <person name="Neifar M."/>
            <person name="Cherif H."/>
            <person name="Najjari A."/>
            <person name="Chouchane H."/>
            <person name="Driouich R.C."/>
            <person name="Salah A."/>
            <person name="Naili F."/>
            <person name="Mosbah A."/>
            <person name="Souissi Y."/>
            <person name="Raddadi N."/>
            <person name="Ouzari H.I."/>
            <person name="Fava F."/>
            <person name="Cherif A."/>
        </authorList>
    </citation>
    <scope>NUCLEOTIDE SEQUENCE [LARGE SCALE GENOMIC DNA]</scope>
    <source>
        <strain evidence="1 2">S211</strain>
    </source>
</reference>